<name>A0A225VM13_9STRA</name>
<protein>
    <recommendedName>
        <fullName evidence="4">FYVE-type domain-containing protein</fullName>
    </recommendedName>
</protein>
<dbReference type="CDD" id="cd00065">
    <property type="entry name" value="FYVE_like_SF"/>
    <property type="match status" value="1"/>
</dbReference>
<keyword evidence="3" id="KW-1185">Reference proteome</keyword>
<feature type="region of interest" description="Disordered" evidence="1">
    <location>
        <begin position="421"/>
        <end position="496"/>
    </location>
</feature>
<evidence type="ECO:0000313" key="3">
    <source>
        <dbReference type="Proteomes" id="UP000198211"/>
    </source>
</evidence>
<dbReference type="AlphaFoldDB" id="A0A225VM13"/>
<evidence type="ECO:0008006" key="4">
    <source>
        <dbReference type="Google" id="ProtNLM"/>
    </source>
</evidence>
<evidence type="ECO:0000313" key="2">
    <source>
        <dbReference type="EMBL" id="OWZ05918.1"/>
    </source>
</evidence>
<accession>A0A225VM13</accession>
<dbReference type="Proteomes" id="UP000198211">
    <property type="component" value="Unassembled WGS sequence"/>
</dbReference>
<gene>
    <name evidence="2" type="ORF">PHMEG_00021904</name>
</gene>
<comment type="caution">
    <text evidence="2">The sequence shown here is derived from an EMBL/GenBank/DDBJ whole genome shotgun (WGS) entry which is preliminary data.</text>
</comment>
<organism evidence="2 3">
    <name type="scientific">Phytophthora megakarya</name>
    <dbReference type="NCBI Taxonomy" id="4795"/>
    <lineage>
        <taxon>Eukaryota</taxon>
        <taxon>Sar</taxon>
        <taxon>Stramenopiles</taxon>
        <taxon>Oomycota</taxon>
        <taxon>Peronosporomycetes</taxon>
        <taxon>Peronosporales</taxon>
        <taxon>Peronosporaceae</taxon>
        <taxon>Phytophthora</taxon>
    </lineage>
</organism>
<proteinExistence type="predicted"/>
<dbReference type="EMBL" id="NBNE01004196">
    <property type="protein sequence ID" value="OWZ05918.1"/>
    <property type="molecule type" value="Genomic_DNA"/>
</dbReference>
<sequence length="496" mass="54630">MHPSSDSPAATSSNAARKVRLSDRELLNRVQRITVPERPVDLRQLSPKRGWKRVRGVAGAMEMHFRVRRTATTRQCQVVVGGEIKAQASELLSLLRAPTESESNALLKALYGSQFIYSSLLHSIPNERGSLTSPPGSIHGQQLMVRTVSFAHKGFFNPFKQREATSPSESMTSTSSSNAQISRVKNEQGCFIELLTPTQQGFKLAFCTLDAAEVTAGKAPPERVIALHPISGWLIAEPKLGSPGTLEITFQAAFPGSLPDGCDARVAQTRLLLIAKGVCRLEKVLRRRRRFHRERTKPGKMWQAILNPFRAIGVVGADEEGSGGTHRNWHCIACTRSFLPTLRKKWSRCDLCAYRVCAEPPCCSHERVAIYNRYVAPLLVCARCRECIDERDSPYRGSGNPMSSVSDVRYTGVSLRFADRESELEPELELDPAGQSHDRWGTIGTPSTTRRSSGGVRTKRRTQSDPPPMLGLTFSSSGDDSSSSGAEIATGQRTKQ</sequence>
<evidence type="ECO:0000256" key="1">
    <source>
        <dbReference type="SAM" id="MobiDB-lite"/>
    </source>
</evidence>
<reference evidence="3" key="1">
    <citation type="submission" date="2017-03" db="EMBL/GenBank/DDBJ databases">
        <title>Phytopthora megakarya and P. palmivora, two closely related causual agents of cacao black pod achieved similar genome size and gene model numbers by different mechanisms.</title>
        <authorList>
            <person name="Ali S."/>
            <person name="Shao J."/>
            <person name="Larry D.J."/>
            <person name="Kronmiller B."/>
            <person name="Shen D."/>
            <person name="Strem M.D."/>
            <person name="Melnick R.L."/>
            <person name="Guiltinan M.J."/>
            <person name="Tyler B.M."/>
            <person name="Meinhardt L.W."/>
            <person name="Bailey B.A."/>
        </authorList>
    </citation>
    <scope>NUCLEOTIDE SEQUENCE [LARGE SCALE GENOMIC DNA]</scope>
    <source>
        <strain evidence="3">zdho120</strain>
    </source>
</reference>
<dbReference type="STRING" id="4795.A0A225VM13"/>
<dbReference type="OrthoDB" id="116146at2759"/>
<feature type="compositionally biased region" description="Low complexity" evidence="1">
    <location>
        <begin position="475"/>
        <end position="485"/>
    </location>
</feature>
<dbReference type="PANTHER" id="PTHR43102">
    <property type="entry name" value="SLR1143 PROTEIN"/>
    <property type="match status" value="1"/>
</dbReference>
<dbReference type="PANTHER" id="PTHR43102:SF2">
    <property type="entry name" value="GAF DOMAIN-CONTAINING PROTEIN"/>
    <property type="match status" value="1"/>
</dbReference>